<dbReference type="PANTHER" id="PTHR36307:SF1">
    <property type="entry name" value="FLAGELLA BASAL BODY P-RING FORMATION PROTEIN FLGA"/>
    <property type="match status" value="1"/>
</dbReference>
<dbReference type="InterPro" id="IPR013974">
    <property type="entry name" value="SAF"/>
</dbReference>
<gene>
    <name evidence="6" type="primary">flgA</name>
    <name evidence="6" type="ORF">IED13_26445</name>
</gene>
<dbReference type="Gene3D" id="3.90.1210.10">
    <property type="entry name" value="Antifreeze-like/N-acetylneuraminic acid synthase C-terminal domain"/>
    <property type="match status" value="1"/>
</dbReference>
<keyword evidence="6" id="KW-0969">Cilium</keyword>
<keyword evidence="6" id="KW-0282">Flagellum</keyword>
<reference evidence="6" key="1">
    <citation type="submission" date="2020-09" db="EMBL/GenBank/DDBJ databases">
        <title>Bosea spartocytisi sp. nov. a root nodule endophyte of Spartocytisus supranubius in the high mountain ecosystem fo the Teide National Park (Canary Islands, Spain).</title>
        <authorList>
            <person name="Pulido-Suarez L."/>
            <person name="Peix A."/>
            <person name="Igual J.M."/>
            <person name="Socas-Perez N."/>
            <person name="Velazquez E."/>
            <person name="Flores-Felix J.D."/>
            <person name="Leon-Barrios M."/>
        </authorList>
    </citation>
    <scope>NUCLEOTIDE SEQUENCE</scope>
    <source>
        <strain evidence="6">SSUT16</strain>
    </source>
</reference>
<evidence type="ECO:0000256" key="1">
    <source>
        <dbReference type="ARBA" id="ARBA00004418"/>
    </source>
</evidence>
<keyword evidence="6" id="KW-0966">Cell projection</keyword>
<accession>A0A927EE22</accession>
<evidence type="ECO:0000256" key="4">
    <source>
        <dbReference type="SAM" id="SignalP"/>
    </source>
</evidence>
<proteinExistence type="predicted"/>
<evidence type="ECO:0000256" key="3">
    <source>
        <dbReference type="ARBA" id="ARBA00022764"/>
    </source>
</evidence>
<evidence type="ECO:0000313" key="7">
    <source>
        <dbReference type="Proteomes" id="UP000619295"/>
    </source>
</evidence>
<dbReference type="InterPro" id="IPR039246">
    <property type="entry name" value="Flagellar_FlgA"/>
</dbReference>
<protein>
    <submittedName>
        <fullName evidence="6">Flagellar basal body P-ring formation protein FlgA</fullName>
    </submittedName>
</protein>
<name>A0A927EE22_9HYPH</name>
<feature type="domain" description="SAF" evidence="5">
    <location>
        <begin position="226"/>
        <end position="288"/>
    </location>
</feature>
<dbReference type="InterPro" id="IPR017585">
    <property type="entry name" value="SAF_FlgA"/>
</dbReference>
<evidence type="ECO:0000313" key="6">
    <source>
        <dbReference type="EMBL" id="MBD3849257.1"/>
    </source>
</evidence>
<evidence type="ECO:0000256" key="2">
    <source>
        <dbReference type="ARBA" id="ARBA00022729"/>
    </source>
</evidence>
<dbReference type="CDD" id="cd11614">
    <property type="entry name" value="SAF_CpaB_FlgA_like"/>
    <property type="match status" value="1"/>
</dbReference>
<dbReference type="GO" id="GO:0042597">
    <property type="term" value="C:periplasmic space"/>
    <property type="evidence" value="ECO:0007669"/>
    <property type="project" value="UniProtKB-SubCell"/>
</dbReference>
<comment type="caution">
    <text evidence="6">The sequence shown here is derived from an EMBL/GenBank/DDBJ whole genome shotgun (WGS) entry which is preliminary data.</text>
</comment>
<keyword evidence="3" id="KW-0574">Periplasm</keyword>
<dbReference type="Pfam" id="PF13144">
    <property type="entry name" value="ChapFlgA"/>
    <property type="match status" value="1"/>
</dbReference>
<dbReference type="GO" id="GO:0044780">
    <property type="term" value="P:bacterial-type flagellum assembly"/>
    <property type="evidence" value="ECO:0007669"/>
    <property type="project" value="InterPro"/>
</dbReference>
<keyword evidence="2 4" id="KW-0732">Signal</keyword>
<dbReference type="Gene3D" id="2.30.30.760">
    <property type="match status" value="1"/>
</dbReference>
<dbReference type="SMART" id="SM00858">
    <property type="entry name" value="SAF"/>
    <property type="match status" value="1"/>
</dbReference>
<dbReference type="PANTHER" id="PTHR36307">
    <property type="entry name" value="FLAGELLA BASAL BODY P-RING FORMATION PROTEIN FLGA"/>
    <property type="match status" value="1"/>
</dbReference>
<comment type="subcellular location">
    <subcellularLocation>
        <location evidence="1">Periplasm</location>
    </subcellularLocation>
</comment>
<evidence type="ECO:0000259" key="5">
    <source>
        <dbReference type="SMART" id="SM00858"/>
    </source>
</evidence>
<feature type="signal peptide" evidence="4">
    <location>
        <begin position="1"/>
        <end position="23"/>
    </location>
</feature>
<dbReference type="EMBL" id="JACXWY010000033">
    <property type="protein sequence ID" value="MBD3849257.1"/>
    <property type="molecule type" value="Genomic_DNA"/>
</dbReference>
<organism evidence="6 7">
    <name type="scientific">Bosea spartocytisi</name>
    <dbReference type="NCBI Taxonomy" id="2773451"/>
    <lineage>
        <taxon>Bacteria</taxon>
        <taxon>Pseudomonadati</taxon>
        <taxon>Pseudomonadota</taxon>
        <taxon>Alphaproteobacteria</taxon>
        <taxon>Hyphomicrobiales</taxon>
        <taxon>Boseaceae</taxon>
        <taxon>Bosea</taxon>
    </lineage>
</organism>
<keyword evidence="7" id="KW-1185">Reference proteome</keyword>
<feature type="chain" id="PRO_5037057504" evidence="4">
    <location>
        <begin position="24"/>
        <end position="360"/>
    </location>
</feature>
<dbReference type="Proteomes" id="UP000619295">
    <property type="component" value="Unassembled WGS sequence"/>
</dbReference>
<dbReference type="NCBIfam" id="TIGR03170">
    <property type="entry name" value="flgA_cterm"/>
    <property type="match status" value="1"/>
</dbReference>
<sequence>MIRLTLTGLLLAAAAFDAGTALAQQPRARSGTAPVAIASAAATQAAPAPAVAAVPTHRLVLRPELNLVRDLVTYGDLISGLSGDLAGMAAFRAPALGETGTIQVGRIVEAARAAGVIRDAAELESQGFAQVVVTRAARRIGANEIEAAVKAGLQERFGVDARMFALAIDGGAPPVAIEPELTGEIAVSDLSFDARSRRLQARLTVPGSAAMRLKPLRILGQLVETVEVVVPKRAIARGETLGRDDVIVERRPRDGQGSELIGDSRAAIDKVARRALLAGVPLRTGDVQREEIVAKGELVTIVYEGPGLLITMRGRTNESGAMGDVVSVTNPQSKRTLQGTITGPGRVSVKPAIGRIASAQ</sequence>
<dbReference type="AlphaFoldDB" id="A0A927EE22"/>